<dbReference type="NCBIfam" id="NF003556">
    <property type="entry name" value="PRK05222.1"/>
    <property type="match status" value="1"/>
</dbReference>
<evidence type="ECO:0000256" key="13">
    <source>
        <dbReference type="PIRSR" id="PIRSR000382-3"/>
    </source>
</evidence>
<dbReference type="PIRSF" id="PIRSF000382">
    <property type="entry name" value="MeTrfase_B12_ind"/>
    <property type="match status" value="1"/>
</dbReference>
<evidence type="ECO:0000256" key="5">
    <source>
        <dbReference type="ARBA" id="ARBA00022605"/>
    </source>
</evidence>
<feature type="binding site" evidence="10">
    <location>
        <position position="605"/>
    </location>
    <ligand>
        <name>L-homocysteine</name>
        <dbReference type="ChEBI" id="CHEBI:58199"/>
    </ligand>
</feature>
<comment type="similarity">
    <text evidence="3 10">Belongs to the vitamin-B12 independent methionine synthase family.</text>
</comment>
<evidence type="ECO:0000256" key="7">
    <source>
        <dbReference type="ARBA" id="ARBA00022723"/>
    </source>
</evidence>
<dbReference type="GO" id="GO:0003871">
    <property type="term" value="F:5-methyltetrahydropteroyltriglutamate-homocysteine S-methyltransferase activity"/>
    <property type="evidence" value="ECO:0007669"/>
    <property type="project" value="UniProtKB-UniRule"/>
</dbReference>
<keyword evidence="6 10" id="KW-0808">Transferase</keyword>
<feature type="binding site" evidence="10">
    <location>
        <position position="114"/>
    </location>
    <ligand>
        <name>5-methyltetrahydropteroyltri-L-glutamate</name>
        <dbReference type="ChEBI" id="CHEBI:58207"/>
    </ligand>
</feature>
<dbReference type="Gene3D" id="3.20.20.210">
    <property type="match status" value="2"/>
</dbReference>
<feature type="binding site" evidence="10 11">
    <location>
        <position position="490"/>
    </location>
    <ligand>
        <name>L-methionine</name>
        <dbReference type="ChEBI" id="CHEBI:57844"/>
    </ligand>
</feature>
<feature type="binding site" evidence="12">
    <location>
        <position position="649"/>
    </location>
    <ligand>
        <name>Zn(2+)</name>
        <dbReference type="ChEBI" id="CHEBI:29105"/>
        <label>1</label>
        <note>catalytic</note>
    </ligand>
</feature>
<feature type="binding site" evidence="10">
    <location>
        <position position="732"/>
    </location>
    <ligand>
        <name>Zn(2+)</name>
        <dbReference type="ChEBI" id="CHEBI:29105"/>
        <note>catalytic</note>
    </ligand>
</feature>
<feature type="binding site" evidence="11">
    <location>
        <position position="21"/>
    </location>
    <ligand>
        <name>5-methyltetrahydropteroyltri-L-glutamate</name>
        <dbReference type="ChEBI" id="CHEBI:58207"/>
    </ligand>
</feature>
<comment type="function">
    <text evidence="1 10">Catalyzes the transfer of a methyl group from 5-methyltetrahydrofolate to homocysteine resulting in methionine formation.</text>
</comment>
<evidence type="ECO:0000256" key="3">
    <source>
        <dbReference type="ARBA" id="ARBA00009553"/>
    </source>
</evidence>
<dbReference type="NCBIfam" id="TIGR01371">
    <property type="entry name" value="met_syn_B12ind"/>
    <property type="match status" value="1"/>
</dbReference>
<keyword evidence="5 10" id="KW-0028">Amino-acid biosynthesis</keyword>
<feature type="binding site" evidence="10">
    <location>
        <position position="671"/>
    </location>
    <ligand>
        <name>Zn(2+)</name>
        <dbReference type="ChEBI" id="CHEBI:29105"/>
        <note>catalytic</note>
    </ligand>
</feature>
<dbReference type="GO" id="GO:0008270">
    <property type="term" value="F:zinc ion binding"/>
    <property type="evidence" value="ECO:0007669"/>
    <property type="project" value="InterPro"/>
</dbReference>
<comment type="pathway">
    <text evidence="2 10">Amino-acid biosynthesis; L-methionine biosynthesis via de novo pathway; L-methionine from L-homocysteine (MetE route): step 1/1.</text>
</comment>
<dbReference type="InterPro" id="IPR002629">
    <property type="entry name" value="Met_Synth_C/arc"/>
</dbReference>
<feature type="domain" description="Cobalamin-independent methionine synthase MetE C-terminal/archaeal" evidence="14">
    <location>
        <begin position="432"/>
        <end position="754"/>
    </location>
</feature>
<keyword evidence="10" id="KW-0677">Repeat</keyword>
<accession>A0AA96LTN8</accession>
<keyword evidence="17" id="KW-1185">Reference proteome</keyword>
<dbReference type="InterPro" id="IPR006276">
    <property type="entry name" value="Cobalamin-indep_Met_synthase"/>
</dbReference>
<dbReference type="GO" id="GO:0009086">
    <property type="term" value="P:methionine biosynthetic process"/>
    <property type="evidence" value="ECO:0007669"/>
    <property type="project" value="UniProtKB-UniRule"/>
</dbReference>
<evidence type="ECO:0000256" key="12">
    <source>
        <dbReference type="PIRSR" id="PIRSR000382-2"/>
    </source>
</evidence>
<evidence type="ECO:0000313" key="16">
    <source>
        <dbReference type="EMBL" id="WNR45808.1"/>
    </source>
</evidence>
<dbReference type="CDD" id="cd03312">
    <property type="entry name" value="CIMS_N_terminal_like"/>
    <property type="match status" value="1"/>
</dbReference>
<evidence type="ECO:0000256" key="10">
    <source>
        <dbReference type="HAMAP-Rule" id="MF_00172"/>
    </source>
</evidence>
<feature type="binding site" evidence="10 11">
    <location>
        <begin position="437"/>
        <end position="439"/>
    </location>
    <ligand>
        <name>L-methionine</name>
        <dbReference type="ChEBI" id="CHEBI:57844"/>
    </ligand>
</feature>
<dbReference type="InterPro" id="IPR013215">
    <property type="entry name" value="Cbl-indep_Met_Synth_N"/>
</dbReference>
<dbReference type="EMBL" id="CP130319">
    <property type="protein sequence ID" value="WNR45808.1"/>
    <property type="molecule type" value="Genomic_DNA"/>
</dbReference>
<feature type="binding site" evidence="12">
    <location>
        <position position="647"/>
    </location>
    <ligand>
        <name>Zn(2+)</name>
        <dbReference type="ChEBI" id="CHEBI:29105"/>
        <label>1</label>
        <note>catalytic</note>
    </ligand>
</feature>
<evidence type="ECO:0000256" key="2">
    <source>
        <dbReference type="ARBA" id="ARBA00004681"/>
    </source>
</evidence>
<dbReference type="AlphaFoldDB" id="A0AA96LTN8"/>
<feature type="binding site" evidence="10 11">
    <location>
        <begin position="521"/>
        <end position="522"/>
    </location>
    <ligand>
        <name>5-methyltetrahydropteroyltri-L-glutamate</name>
        <dbReference type="ChEBI" id="CHEBI:58207"/>
    </ligand>
</feature>
<comment type="catalytic activity">
    <reaction evidence="10">
        <text>5-methyltetrahydropteroyltri-L-glutamate + L-homocysteine = tetrahydropteroyltri-L-glutamate + L-methionine</text>
        <dbReference type="Rhea" id="RHEA:21196"/>
        <dbReference type="ChEBI" id="CHEBI:57844"/>
        <dbReference type="ChEBI" id="CHEBI:58140"/>
        <dbReference type="ChEBI" id="CHEBI:58199"/>
        <dbReference type="ChEBI" id="CHEBI:58207"/>
        <dbReference type="EC" id="2.1.1.14"/>
    </reaction>
</comment>
<keyword evidence="9 10" id="KW-0486">Methionine biosynthesis</keyword>
<dbReference type="Pfam" id="PF01717">
    <property type="entry name" value="Meth_synt_2"/>
    <property type="match status" value="1"/>
</dbReference>
<dbReference type="HAMAP" id="MF_00172">
    <property type="entry name" value="Meth_synth"/>
    <property type="match status" value="1"/>
</dbReference>
<dbReference type="RefSeq" id="WP_314802868.1">
    <property type="nucleotide sequence ID" value="NZ_CP130319.1"/>
</dbReference>
<dbReference type="Proteomes" id="UP001304650">
    <property type="component" value="Chromosome"/>
</dbReference>
<protein>
    <recommendedName>
        <fullName evidence="10">5-methyltetrahydropteroyltriglutamate--homocysteine methyltransferase</fullName>
        <ecNumber evidence="10">2.1.1.14</ecNumber>
    </recommendedName>
    <alternativeName>
        <fullName evidence="10">Cobalamin-independent methionine synthase</fullName>
    </alternativeName>
    <alternativeName>
        <fullName evidence="10">Methionine synthase, vitamin-B12 independent isozyme</fullName>
    </alternativeName>
</protein>
<evidence type="ECO:0000256" key="8">
    <source>
        <dbReference type="ARBA" id="ARBA00022833"/>
    </source>
</evidence>
<gene>
    <name evidence="10 16" type="primary">metE</name>
    <name evidence="16" type="ORF">MJB10_06815</name>
</gene>
<feature type="active site" description="Proton donor" evidence="10 13">
    <location>
        <position position="700"/>
    </location>
</feature>
<feature type="binding site" evidence="12">
    <location>
        <position position="671"/>
    </location>
    <ligand>
        <name>Zn(2+)</name>
        <dbReference type="ChEBI" id="CHEBI:29105"/>
        <label>1</label>
        <note>catalytic</note>
    </ligand>
</feature>
<comment type="cofactor">
    <cofactor evidence="12">
        <name>Zn(2+)</name>
        <dbReference type="ChEBI" id="CHEBI:29105"/>
    </cofactor>
    <text evidence="12">Binds 2 Zn(2+) ions per subunit.</text>
</comment>
<evidence type="ECO:0000256" key="9">
    <source>
        <dbReference type="ARBA" id="ARBA00023167"/>
    </source>
</evidence>
<evidence type="ECO:0000256" key="1">
    <source>
        <dbReference type="ARBA" id="ARBA00002777"/>
    </source>
</evidence>
<dbReference type="SUPFAM" id="SSF51726">
    <property type="entry name" value="UROD/MetE-like"/>
    <property type="match status" value="2"/>
</dbReference>
<name>A0AA96LTN8_9BACL</name>
<evidence type="ECO:0000313" key="17">
    <source>
        <dbReference type="Proteomes" id="UP001304650"/>
    </source>
</evidence>
<evidence type="ECO:0000256" key="11">
    <source>
        <dbReference type="PIRSR" id="PIRSR000382-1"/>
    </source>
</evidence>
<feature type="binding site" evidence="10">
    <location>
        <position position="647"/>
    </location>
    <ligand>
        <name>Zn(2+)</name>
        <dbReference type="ChEBI" id="CHEBI:29105"/>
        <note>catalytic</note>
    </ligand>
</feature>
<dbReference type="KEGG" id="proo:MJB10_06815"/>
<feature type="binding site" evidence="10">
    <location>
        <position position="490"/>
    </location>
    <ligand>
        <name>L-homocysteine</name>
        <dbReference type="ChEBI" id="CHEBI:58199"/>
    </ligand>
</feature>
<dbReference type="GO" id="GO:0032259">
    <property type="term" value="P:methylation"/>
    <property type="evidence" value="ECO:0007669"/>
    <property type="project" value="UniProtKB-KW"/>
</dbReference>
<evidence type="ECO:0000259" key="15">
    <source>
        <dbReference type="Pfam" id="PF08267"/>
    </source>
</evidence>
<proteinExistence type="inferred from homology"/>
<dbReference type="EC" id="2.1.1.14" evidence="10"/>
<organism evidence="16 17">
    <name type="scientific">Paenibacillus roseopurpureus</name>
    <dbReference type="NCBI Taxonomy" id="2918901"/>
    <lineage>
        <taxon>Bacteria</taxon>
        <taxon>Bacillati</taxon>
        <taxon>Bacillota</taxon>
        <taxon>Bacilli</taxon>
        <taxon>Bacillales</taxon>
        <taxon>Paenibacillaceae</taxon>
        <taxon>Paenibacillus</taxon>
    </lineage>
</organism>
<feature type="binding site" evidence="10">
    <location>
        <begin position="18"/>
        <end position="21"/>
    </location>
    <ligand>
        <name>5-methyltetrahydropteroyltri-L-glutamate</name>
        <dbReference type="ChEBI" id="CHEBI:58207"/>
    </ligand>
</feature>
<feature type="binding site" evidence="10">
    <location>
        <position position="611"/>
    </location>
    <ligand>
        <name>5-methyltetrahydropteroyltri-L-glutamate</name>
        <dbReference type="ChEBI" id="CHEBI:58207"/>
    </ligand>
</feature>
<evidence type="ECO:0000256" key="6">
    <source>
        <dbReference type="ARBA" id="ARBA00022679"/>
    </source>
</evidence>
<dbReference type="InterPro" id="IPR038071">
    <property type="entry name" value="UROD/MetE-like_sf"/>
</dbReference>
<feature type="binding site" evidence="10 11">
    <location>
        <position position="605"/>
    </location>
    <ligand>
        <name>L-methionine</name>
        <dbReference type="ChEBI" id="CHEBI:57844"/>
    </ligand>
</feature>
<feature type="binding site" evidence="10 11">
    <location>
        <position position="567"/>
    </location>
    <ligand>
        <name>5-methyltetrahydropteroyltri-L-glutamate</name>
        <dbReference type="ChEBI" id="CHEBI:58207"/>
    </ligand>
</feature>
<sequence>MCALLSSNLGYPRIGENREWKKALEAFWAGKLEEGEFTQQIEAIRLNNLRVQQQKGIDLIPVGDFSLYDHVLDTATMFGIVPKRFPYEGGEVPLSTYYAMARGSQGATACEMTKWFNTNYHYIVPELQDVQPQLTINKPLQAYREAKLQLGIQGKPVLLGLFTFLKLAKGYQPAEIDQLISAFLPLYVRIVTELEEEGVEWLQIDEPILVQSLSDADISRVSSIIATLTAAAPKLKIVLQTYFDAVEHYQAISQLPVHVIGLDFVHGFELNWKNIQTYGFPENKLLGVGLVDGRNIWQSDLQTQLEFLDHLSAIVPYERMLLQPSSSLLHVPVSKRKETKLAPVLRDALAFAEEKLAELTILSKATQHGQDFVQLELDMNQTVITKLNASSYRNKPEVQLAVANLQQQPSTRNSDFASRRSLQAAKWQLPFLPTTTIGSFPQTTEVRNARKNWRSGEWTPAQYEAFIQEQISEWILLQEKLGLDVLVHGEFERTDMVEFFGEKLDGFAFTSNGWVQSYGSRCVKPPVIFGDVSFVQEMTVKETKYAQSLTSKPVKGMLTGPITILNWSFVRSDITREQVAYQIALALRQEVEALEQAGIEMIQVDEPALREGLPLKKKDWQAYLDWAVLAFRLSTSTVKDGTQIHTHMCYCEFHDIIDAIRALDADVISIETSRSHGELIHSFEEHVYDQGIGLGVYDIHSPRVPSVTEMVEMIDRALQVLEPELFWINPDCGLKTRGKQETISALEVMVEAAKRIRASRSQLISL</sequence>
<evidence type="ECO:0000259" key="14">
    <source>
        <dbReference type="Pfam" id="PF01717"/>
    </source>
</evidence>
<comment type="cofactor">
    <cofactor evidence="10">
        <name>Zn(2+)</name>
        <dbReference type="ChEBI" id="CHEBI:29105"/>
    </cofactor>
    <text evidence="10">Binds 1 zinc ion per subunit.</text>
</comment>
<keyword evidence="7 10" id="KW-0479">Metal-binding</keyword>
<keyword evidence="8 10" id="KW-0862">Zinc</keyword>
<dbReference type="PANTHER" id="PTHR30519">
    <property type="entry name" value="5-METHYLTETRAHYDROPTEROYLTRIGLUTAMATE--HOMOCYSTEINE METHYLTRANSFERASE"/>
    <property type="match status" value="1"/>
</dbReference>
<keyword evidence="4 10" id="KW-0489">Methyltransferase</keyword>
<dbReference type="CDD" id="cd03311">
    <property type="entry name" value="CIMS_C_terminal_like"/>
    <property type="match status" value="1"/>
</dbReference>
<reference evidence="16" key="1">
    <citation type="submission" date="2022-02" db="EMBL/GenBank/DDBJ databases">
        <title>Paenibacillus sp. MBLB1832 Whole Genome Shotgun Sequencing.</title>
        <authorList>
            <person name="Hwang C.Y."/>
            <person name="Cho E.-S."/>
            <person name="Seo M.-J."/>
        </authorList>
    </citation>
    <scope>NUCLEOTIDE SEQUENCE</scope>
    <source>
        <strain evidence="16">MBLB1832</strain>
    </source>
</reference>
<feature type="binding site" evidence="10">
    <location>
        <position position="649"/>
    </location>
    <ligand>
        <name>Zn(2+)</name>
        <dbReference type="ChEBI" id="CHEBI:29105"/>
        <note>catalytic</note>
    </ligand>
</feature>
<dbReference type="Pfam" id="PF08267">
    <property type="entry name" value="Meth_synt_1"/>
    <property type="match status" value="1"/>
</dbReference>
<feature type="binding site" evidence="11">
    <location>
        <position position="119"/>
    </location>
    <ligand>
        <name>5-methyltetrahydropteroyltri-L-glutamate</name>
        <dbReference type="ChEBI" id="CHEBI:58207"/>
    </ligand>
</feature>
<evidence type="ECO:0000256" key="4">
    <source>
        <dbReference type="ARBA" id="ARBA00022603"/>
    </source>
</evidence>
<feature type="binding site" evidence="10">
    <location>
        <begin position="437"/>
        <end position="439"/>
    </location>
    <ligand>
        <name>L-homocysteine</name>
        <dbReference type="ChEBI" id="CHEBI:58199"/>
    </ligand>
</feature>
<feature type="domain" description="Cobalamin-independent methionine synthase MetE N-terminal" evidence="15">
    <location>
        <begin position="6"/>
        <end position="314"/>
    </location>
</feature>
<feature type="binding site" evidence="12">
    <location>
        <position position="732"/>
    </location>
    <ligand>
        <name>Zn(2+)</name>
        <dbReference type="ChEBI" id="CHEBI:29105"/>
        <label>1</label>
        <note>catalytic</note>
    </ligand>
</feature>